<dbReference type="EMBL" id="MWDB01000069">
    <property type="protein sequence ID" value="OQB39876.1"/>
    <property type="molecule type" value="Genomic_DNA"/>
</dbReference>
<proteinExistence type="predicted"/>
<dbReference type="AlphaFoldDB" id="A0A1V5ZIF2"/>
<gene>
    <name evidence="1" type="ORF">BWY04_01503</name>
</gene>
<protein>
    <submittedName>
        <fullName evidence="1">Uncharacterized protein</fullName>
    </submittedName>
</protein>
<accession>A0A1V5ZIF2</accession>
<dbReference type="PROSITE" id="PS00018">
    <property type="entry name" value="EF_HAND_1"/>
    <property type="match status" value="1"/>
</dbReference>
<evidence type="ECO:0000313" key="1">
    <source>
        <dbReference type="EMBL" id="OQB39876.1"/>
    </source>
</evidence>
<name>A0A1V5ZIF2_9BACT</name>
<organism evidence="1">
    <name type="scientific">candidate division CPR1 bacterium ADurb.Bin160</name>
    <dbReference type="NCBI Taxonomy" id="1852826"/>
    <lineage>
        <taxon>Bacteria</taxon>
        <taxon>candidate division CPR1</taxon>
    </lineage>
</organism>
<reference evidence="1" key="1">
    <citation type="submission" date="2017-02" db="EMBL/GenBank/DDBJ databases">
        <title>Delving into the versatile metabolic prowess of the omnipresent phylum Bacteroidetes.</title>
        <authorList>
            <person name="Nobu M.K."/>
            <person name="Mei R."/>
            <person name="Narihiro T."/>
            <person name="Kuroda K."/>
            <person name="Liu W.-T."/>
        </authorList>
    </citation>
    <scope>NUCLEOTIDE SEQUENCE</scope>
    <source>
        <strain evidence="1">ADurb.Bin160</strain>
    </source>
</reference>
<dbReference type="InterPro" id="IPR018247">
    <property type="entry name" value="EF_Hand_1_Ca_BS"/>
</dbReference>
<comment type="caution">
    <text evidence="1">The sequence shown here is derived from an EMBL/GenBank/DDBJ whole genome shotgun (WGS) entry which is preliminary data.</text>
</comment>
<dbReference type="Proteomes" id="UP000485621">
    <property type="component" value="Unassembled WGS sequence"/>
</dbReference>
<sequence length="433" mass="50660">MKKNMKNIFIFFISIFYILNLNAKTDTITNVRATNLHLMNSKTFIFDLYIERLSDKWLKFANGTFTFSFDESFDHTNLDVNVIKTELKREVNTGEPDIPLHGYQFDIYKYKDYFTIAILGPNKYEDCDVVSFNKHLLIGKFQITSKKNVLFNYNLKWKKPYNFYQACAYKLQNDSMIKNLIFYNANDNVEMDDGSLITYNLLIDSLYNVEKRDVVFNTEYKGRKKVDYFWKIKNEYGLIGYSVFKTIELPDKNIKLDDELIATWKQGEFFNSEFISKGEYFKTLNYGRFEDEILFRGGNYIYSLFGTTIDENGNETDLFLDSSSVKIPRAVIVKANVLKNPFVDQTKIEFILDDDCYVKAELYDLLGRFVKNLDNNDGREINMLEMKKGLHIANLNIPKTSSQGIFVVILTAYPILDSTVEKSYAVIKVQMIR</sequence>